<protein>
    <submittedName>
        <fullName evidence="1">Uncharacterized protein</fullName>
    </submittedName>
</protein>
<evidence type="ECO:0000313" key="1">
    <source>
        <dbReference type="EMBL" id="MBN7822575.1"/>
    </source>
</evidence>
<comment type="caution">
    <text evidence="1">The sequence shown here is derived from an EMBL/GenBank/DDBJ whole genome shotgun (WGS) entry which is preliminary data.</text>
</comment>
<proteinExistence type="predicted"/>
<dbReference type="EMBL" id="JAFKCS010000101">
    <property type="protein sequence ID" value="MBN7822575.1"/>
    <property type="molecule type" value="Genomic_DNA"/>
</dbReference>
<keyword evidence="2" id="KW-1185">Reference proteome</keyword>
<sequence>MTNSRAKGAAVEREFCAMVATHLGVSCQRNLEQSRSGGHDITGLDGWAPEIKARAEQPPRGALLNMWAQTLEQANAIKARPVLAVKVNRKGWTFYIDAAELRPDIWQPCKSWVAIEPE</sequence>
<dbReference type="PROSITE" id="PS51257">
    <property type="entry name" value="PROKAR_LIPOPROTEIN"/>
    <property type="match status" value="1"/>
</dbReference>
<organism evidence="1 2">
    <name type="scientific">Bowmanella yangjiangensis</name>
    <dbReference type="NCBI Taxonomy" id="2811230"/>
    <lineage>
        <taxon>Bacteria</taxon>
        <taxon>Pseudomonadati</taxon>
        <taxon>Pseudomonadota</taxon>
        <taxon>Gammaproteobacteria</taxon>
        <taxon>Alteromonadales</taxon>
        <taxon>Alteromonadaceae</taxon>
        <taxon>Bowmanella</taxon>
    </lineage>
</organism>
<feature type="non-terminal residue" evidence="1">
    <location>
        <position position="118"/>
    </location>
</feature>
<evidence type="ECO:0000313" key="2">
    <source>
        <dbReference type="Proteomes" id="UP000663992"/>
    </source>
</evidence>
<name>A0ABS3CZN8_9ALTE</name>
<dbReference type="Pfam" id="PF24608">
    <property type="entry name" value="PDDEXK_15"/>
    <property type="match status" value="1"/>
</dbReference>
<dbReference type="InterPro" id="IPR056931">
    <property type="entry name" value="D14-like"/>
</dbReference>
<reference evidence="1 2" key="1">
    <citation type="submission" date="2021-03" db="EMBL/GenBank/DDBJ databases">
        <title>novel species isolated from a fishpond in China.</title>
        <authorList>
            <person name="Lu H."/>
            <person name="Cai Z."/>
        </authorList>
    </citation>
    <scope>NUCLEOTIDE SEQUENCE [LARGE SCALE GENOMIC DNA]</scope>
    <source>
        <strain evidence="1 2">Y57</strain>
    </source>
</reference>
<dbReference type="RefSeq" id="WP_206596485.1">
    <property type="nucleotide sequence ID" value="NZ_JAFKCS010000101.1"/>
</dbReference>
<dbReference type="Proteomes" id="UP000663992">
    <property type="component" value="Unassembled WGS sequence"/>
</dbReference>
<accession>A0ABS3CZN8</accession>
<gene>
    <name evidence="1" type="ORF">J0A65_22120</name>
</gene>